<comment type="caution">
    <text evidence="5">The sequence shown here is derived from an EMBL/GenBank/DDBJ whole genome shotgun (WGS) entry which is preliminary data.</text>
</comment>
<dbReference type="Gene3D" id="3.10.105.10">
    <property type="entry name" value="Dipeptide-binding Protein, Domain 3"/>
    <property type="match status" value="1"/>
</dbReference>
<dbReference type="STRING" id="2052828.ATO67_13965"/>
<dbReference type="SUPFAM" id="SSF53850">
    <property type="entry name" value="Periplasmic binding protein-like II"/>
    <property type="match status" value="1"/>
</dbReference>
<evidence type="ECO:0000313" key="5">
    <source>
        <dbReference type="EMBL" id="KXG84108.1"/>
    </source>
</evidence>
<dbReference type="Proteomes" id="UP000070498">
    <property type="component" value="Unassembled WGS sequence"/>
</dbReference>
<dbReference type="InterPro" id="IPR006311">
    <property type="entry name" value="TAT_signal"/>
</dbReference>
<dbReference type="PANTHER" id="PTHR30290">
    <property type="entry name" value="PERIPLASMIC BINDING COMPONENT OF ABC TRANSPORTER"/>
    <property type="match status" value="1"/>
</dbReference>
<dbReference type="GO" id="GO:0043190">
    <property type="term" value="C:ATP-binding cassette (ABC) transporter complex"/>
    <property type="evidence" value="ECO:0007669"/>
    <property type="project" value="InterPro"/>
</dbReference>
<protein>
    <submittedName>
        <fullName evidence="5">ABC transporter substrate-binding protein</fullName>
    </submittedName>
</protein>
<evidence type="ECO:0000259" key="4">
    <source>
        <dbReference type="Pfam" id="PF00496"/>
    </source>
</evidence>
<dbReference type="PANTHER" id="PTHR30290:SF38">
    <property type="entry name" value="D,D-DIPEPTIDE-BINDING PERIPLASMIC PROTEIN DDPA-RELATED"/>
    <property type="match status" value="1"/>
</dbReference>
<dbReference type="Pfam" id="PF00496">
    <property type="entry name" value="SBP_bac_5"/>
    <property type="match status" value="1"/>
</dbReference>
<evidence type="ECO:0000256" key="1">
    <source>
        <dbReference type="ARBA" id="ARBA00004418"/>
    </source>
</evidence>
<dbReference type="RefSeq" id="WP_067650122.1">
    <property type="nucleotide sequence ID" value="NZ_KQ961030.1"/>
</dbReference>
<dbReference type="InterPro" id="IPR000914">
    <property type="entry name" value="SBP_5_dom"/>
</dbReference>
<evidence type="ECO:0000256" key="2">
    <source>
        <dbReference type="ARBA" id="ARBA00005695"/>
    </source>
</evidence>
<dbReference type="EMBL" id="LNUW01000038">
    <property type="protein sequence ID" value="KXG84108.1"/>
    <property type="molecule type" value="Genomic_DNA"/>
</dbReference>
<evidence type="ECO:0000256" key="3">
    <source>
        <dbReference type="ARBA" id="ARBA00022729"/>
    </source>
</evidence>
<dbReference type="GO" id="GO:0015833">
    <property type="term" value="P:peptide transport"/>
    <property type="evidence" value="ECO:0007669"/>
    <property type="project" value="TreeGrafter"/>
</dbReference>
<organism evidence="5 6">
    <name type="scientific">Agrobacterium bohemicum</name>
    <dbReference type="NCBI Taxonomy" id="2052828"/>
    <lineage>
        <taxon>Bacteria</taxon>
        <taxon>Pseudomonadati</taxon>
        <taxon>Pseudomonadota</taxon>
        <taxon>Alphaproteobacteria</taxon>
        <taxon>Hyphomicrobiales</taxon>
        <taxon>Rhizobiaceae</taxon>
        <taxon>Rhizobium/Agrobacterium group</taxon>
        <taxon>Agrobacterium</taxon>
    </lineage>
</organism>
<dbReference type="CDD" id="cd08502">
    <property type="entry name" value="PBP2_NikA_DppA_OppA_like_16"/>
    <property type="match status" value="1"/>
</dbReference>
<dbReference type="AlphaFoldDB" id="A0A135NY55"/>
<reference evidence="5 6" key="1">
    <citation type="submission" date="2015-11" db="EMBL/GenBank/DDBJ databases">
        <title>Draft genome sequence of Agrobacterium sp. R89-1.</title>
        <authorList>
            <person name="Zahradnik J."/>
            <person name="Kyslikova E."/>
            <person name="Palyzova A."/>
            <person name="Kyslik P."/>
        </authorList>
    </citation>
    <scope>NUCLEOTIDE SEQUENCE [LARGE SCALE GENOMIC DNA]</scope>
    <source>
        <strain evidence="5 6">R89-1</strain>
    </source>
</reference>
<name>A0A135NY55_9HYPH</name>
<keyword evidence="3" id="KW-0732">Signal</keyword>
<keyword evidence="6" id="KW-1185">Reference proteome</keyword>
<dbReference type="InterPro" id="IPR039424">
    <property type="entry name" value="SBP_5"/>
</dbReference>
<comment type="similarity">
    <text evidence="2">Belongs to the bacterial solute-binding protein 5 family.</text>
</comment>
<evidence type="ECO:0000313" key="6">
    <source>
        <dbReference type="Proteomes" id="UP000070498"/>
    </source>
</evidence>
<sequence>MTGTRREFLQHTAAFALLASSANRASAQSRPNVLRFVPAGNLSSIDPIVTSGYPIRNHGYLVYDTLFAEDENFEIQPQMVDKAEEGDDSLAYTFSLRPGLKFHDGAPVRAQDCIASIKRWGGKDGLGQSLLEATDKLEAVDDNTIRFTLKSPFPLIYVALGKSSTPVCFIMPERIAGATDSKTQITDATGSGPYRFLPNEWVPGSKAAYERFDGYIPREETPSGIAGGKQVNFDRVEWLIIPDQSTAVAALKRGEIDWFEKPDLNLVELLRGDPNVVVGDYDPYQGTMLRFNQQQKPFNNVKVRQAVMAAINQEDVLVAMVGEGNYEVCKSFFFCGTPMSSGTGSDVMKGDLELGKALLKDAGYAGEKVVLISATDIPWIYSASLVVEQLLRNIGMTVEVQTMDLGTYFTRRNSTEPVEKGGWSALVSGAGSVDFLSPAQHLALRGNGLAAWPGWPDDAKLESLRTDWMKATSQDQRKKIASDVEAHAFQSVPYVPLGQRSQITAYRKTVSGIVKSPAPLFWNVQKTA</sequence>
<feature type="domain" description="Solute-binding protein family 5" evidence="4">
    <location>
        <begin position="74"/>
        <end position="432"/>
    </location>
</feature>
<dbReference type="GO" id="GO:0030288">
    <property type="term" value="C:outer membrane-bounded periplasmic space"/>
    <property type="evidence" value="ECO:0007669"/>
    <property type="project" value="UniProtKB-ARBA"/>
</dbReference>
<comment type="subcellular location">
    <subcellularLocation>
        <location evidence="1">Periplasm</location>
    </subcellularLocation>
</comment>
<dbReference type="PIRSF" id="PIRSF002741">
    <property type="entry name" value="MppA"/>
    <property type="match status" value="1"/>
</dbReference>
<dbReference type="PROSITE" id="PS51318">
    <property type="entry name" value="TAT"/>
    <property type="match status" value="1"/>
</dbReference>
<accession>A0A135NY55</accession>
<proteinExistence type="inferred from homology"/>
<gene>
    <name evidence="5" type="ORF">ATO67_13965</name>
</gene>
<dbReference type="Gene3D" id="3.40.190.10">
    <property type="entry name" value="Periplasmic binding protein-like II"/>
    <property type="match status" value="1"/>
</dbReference>
<dbReference type="Gene3D" id="3.90.76.10">
    <property type="entry name" value="Dipeptide-binding Protein, Domain 1"/>
    <property type="match status" value="1"/>
</dbReference>
<dbReference type="GO" id="GO:1904680">
    <property type="term" value="F:peptide transmembrane transporter activity"/>
    <property type="evidence" value="ECO:0007669"/>
    <property type="project" value="TreeGrafter"/>
</dbReference>
<dbReference type="InterPro" id="IPR030678">
    <property type="entry name" value="Peptide/Ni-bd"/>
</dbReference>